<protein>
    <recommendedName>
        <fullName evidence="3">Exocyst subunit Exo70 family protein</fullName>
    </recommendedName>
</protein>
<dbReference type="InParanoid" id="A0A1S3CGE5"/>
<dbReference type="Pfam" id="PF03081">
    <property type="entry name" value="Exo70_C"/>
    <property type="match status" value="1"/>
</dbReference>
<dbReference type="FunCoup" id="A0A1S3CGE5">
    <property type="interactions" value="2144"/>
</dbReference>
<dbReference type="PANTHER" id="PTHR12542:SF26">
    <property type="entry name" value="EXOCYST SUBUNIT EXO70 FAMILY PROTEIN"/>
    <property type="match status" value="1"/>
</dbReference>
<evidence type="ECO:0000256" key="1">
    <source>
        <dbReference type="ARBA" id="ARBA00006756"/>
    </source>
</evidence>
<dbReference type="Proteomes" id="UP001652600">
    <property type="component" value="Chromosome 10"/>
</dbReference>
<keyword evidence="3" id="KW-0268">Exocytosis</keyword>
<reference evidence="7" key="1">
    <citation type="submission" date="2025-08" db="UniProtKB">
        <authorList>
            <consortium name="RefSeq"/>
        </authorList>
    </citation>
    <scope>IDENTIFICATION</scope>
    <source>
        <tissue evidence="7">Stem</tissue>
    </source>
</reference>
<dbReference type="InterPro" id="IPR004140">
    <property type="entry name" value="Exo70"/>
</dbReference>
<evidence type="ECO:0000256" key="3">
    <source>
        <dbReference type="RuleBase" id="RU365026"/>
    </source>
</evidence>
<comment type="function">
    <text evidence="3">Component of the exocyst complex.</text>
</comment>
<proteinExistence type="inferred from homology"/>
<dbReference type="GO" id="GO:0000145">
    <property type="term" value="C:exocyst"/>
    <property type="evidence" value="ECO:0007669"/>
    <property type="project" value="InterPro"/>
</dbReference>
<evidence type="ECO:0000313" key="7">
    <source>
        <dbReference type="RefSeq" id="XP_008461614.3"/>
    </source>
</evidence>
<comment type="similarity">
    <text evidence="1 3">Belongs to the EXO70 family.</text>
</comment>
<feature type="region of interest" description="Disordered" evidence="4">
    <location>
        <begin position="26"/>
        <end position="56"/>
    </location>
</feature>
<feature type="domain" description="Exocyst complex subunit Exo70 C-terminal" evidence="5">
    <location>
        <begin position="243"/>
        <end position="597"/>
    </location>
</feature>
<accession>A0A1S3CGE5</accession>
<dbReference type="GO" id="GO:0005546">
    <property type="term" value="F:phosphatidylinositol-4,5-bisphosphate binding"/>
    <property type="evidence" value="ECO:0007669"/>
    <property type="project" value="InterPro"/>
</dbReference>
<dbReference type="RefSeq" id="XP_008461614.3">
    <property type="nucleotide sequence ID" value="XM_008463392.3"/>
</dbReference>
<dbReference type="SUPFAM" id="SSF74788">
    <property type="entry name" value="Cullin repeat-like"/>
    <property type="match status" value="1"/>
</dbReference>
<dbReference type="GO" id="GO:0015031">
    <property type="term" value="P:protein transport"/>
    <property type="evidence" value="ECO:0007669"/>
    <property type="project" value="UniProtKB-KW"/>
</dbReference>
<dbReference type="GO" id="GO:0006887">
    <property type="term" value="P:exocytosis"/>
    <property type="evidence" value="ECO:0007669"/>
    <property type="project" value="UniProtKB-KW"/>
</dbReference>
<feature type="region of interest" description="Disordered" evidence="4">
    <location>
        <begin position="152"/>
        <end position="175"/>
    </location>
</feature>
<evidence type="ECO:0000256" key="2">
    <source>
        <dbReference type="ARBA" id="ARBA00022448"/>
    </source>
</evidence>
<name>A0A1S3CGE5_CUCME</name>
<sequence length="618" mass="69279">MILSEPPKSNNNTRLMHIKEFFGISHSSSPKSLHSSSSFTNSPRRRLPPPTYDPSESAAMEEAIVNSEPIITKWDPDASEFNRITFLFRHGRAESEEFLNSVNSLRRAMDFFISTNSTSSVLVIAQNLMQAAMRRLEKEFYQILSENRQNLDPESISSRSSDRSTADGETGGDSITEFDRVSADLKSIADCMIDSGYGKECVKIYKVIRKSIVDETLYRLGTEKFKLSRILKWNWDSLENIIKNWMNSVKIAVNTLFRGERFLCDHVFSRSERIRESCFYEITKEGAITLFKFSELVAKGKKDSDKIFILMELYDANSDVLPEIEFIFDSVSTSVIKTQAQTSMTKLADSIRDILSEFESTIQKDSSKNPTPGGGIHPLTRSAMSYISSLGDYAATLSDILTVENSPIPSSYMETIAAADALSSPVAAQLGWLILVLLCKLDTKAEVYRDVSLSYLFLANNLNFIVKTVATTNLKMLIGGEWVANHRTKVKVYATNYEATAWNRVIKSLPERGSEEVGLPETAAEGMKRFNAAFEEAYRKQTSWRVEDGNLRDELKVSIARKIVPIYREFYEGCAERMNVNVGVRFSPDDLGNYLSDLFHGVSSSGSSSSSSSSSALK</sequence>
<dbReference type="GeneID" id="103500176"/>
<gene>
    <name evidence="7" type="primary">LOC103500176</name>
</gene>
<dbReference type="KEGG" id="cmo:103500176"/>
<keyword evidence="6" id="KW-1185">Reference proteome</keyword>
<keyword evidence="2 3" id="KW-0813">Transport</keyword>
<evidence type="ECO:0000259" key="5">
    <source>
        <dbReference type="Pfam" id="PF03081"/>
    </source>
</evidence>
<dbReference type="Gene3D" id="1.20.1280.170">
    <property type="entry name" value="Exocyst complex component Exo70"/>
    <property type="match status" value="1"/>
</dbReference>
<dbReference type="eggNOG" id="KOG2344">
    <property type="taxonomic scope" value="Eukaryota"/>
</dbReference>
<dbReference type="PANTHER" id="PTHR12542">
    <property type="entry name" value="EXOCYST COMPLEX PROTEIN EXO70"/>
    <property type="match status" value="1"/>
</dbReference>
<feature type="compositionally biased region" description="Low complexity" evidence="4">
    <location>
        <begin position="26"/>
        <end position="38"/>
    </location>
</feature>
<organism evidence="6 7">
    <name type="scientific">Cucumis melo</name>
    <name type="common">Muskmelon</name>
    <dbReference type="NCBI Taxonomy" id="3656"/>
    <lineage>
        <taxon>Eukaryota</taxon>
        <taxon>Viridiplantae</taxon>
        <taxon>Streptophyta</taxon>
        <taxon>Embryophyta</taxon>
        <taxon>Tracheophyta</taxon>
        <taxon>Spermatophyta</taxon>
        <taxon>Magnoliopsida</taxon>
        <taxon>eudicotyledons</taxon>
        <taxon>Gunneridae</taxon>
        <taxon>Pentapetalae</taxon>
        <taxon>rosids</taxon>
        <taxon>fabids</taxon>
        <taxon>Cucurbitales</taxon>
        <taxon>Cucurbitaceae</taxon>
        <taxon>Benincaseae</taxon>
        <taxon>Cucumis</taxon>
    </lineage>
</organism>
<evidence type="ECO:0000313" key="6">
    <source>
        <dbReference type="Proteomes" id="UP001652600"/>
    </source>
</evidence>
<dbReference type="InterPro" id="IPR046364">
    <property type="entry name" value="Exo70_C"/>
</dbReference>
<keyword evidence="3" id="KW-0653">Protein transport</keyword>
<evidence type="ECO:0000256" key="4">
    <source>
        <dbReference type="SAM" id="MobiDB-lite"/>
    </source>
</evidence>
<dbReference type="Pfam" id="PF20669">
    <property type="entry name" value="Exo70_N"/>
    <property type="match status" value="1"/>
</dbReference>
<dbReference type="InterPro" id="IPR016159">
    <property type="entry name" value="Cullin_repeat-like_dom_sf"/>
</dbReference>